<feature type="transmembrane region" description="Helical" evidence="1">
    <location>
        <begin position="188"/>
        <end position="207"/>
    </location>
</feature>
<proteinExistence type="predicted"/>
<dbReference type="PANTHER" id="PTHR35307">
    <property type="entry name" value="PROTEIN, PUTATIVE-RELATED"/>
    <property type="match status" value="1"/>
</dbReference>
<gene>
    <name evidence="2" type="ORF">JRO89_XS13G0055400</name>
</gene>
<keyword evidence="3" id="KW-1185">Reference proteome</keyword>
<accession>A0ABQ8H6S2</accession>
<keyword evidence="1" id="KW-1133">Transmembrane helix</keyword>
<evidence type="ECO:0000256" key="1">
    <source>
        <dbReference type="SAM" id="Phobius"/>
    </source>
</evidence>
<dbReference type="EMBL" id="JAFEMO010000013">
    <property type="protein sequence ID" value="KAH7549605.1"/>
    <property type="molecule type" value="Genomic_DNA"/>
</dbReference>
<feature type="transmembrane region" description="Helical" evidence="1">
    <location>
        <begin position="152"/>
        <end position="182"/>
    </location>
</feature>
<organism evidence="2 3">
    <name type="scientific">Xanthoceras sorbifolium</name>
    <dbReference type="NCBI Taxonomy" id="99658"/>
    <lineage>
        <taxon>Eukaryota</taxon>
        <taxon>Viridiplantae</taxon>
        <taxon>Streptophyta</taxon>
        <taxon>Embryophyta</taxon>
        <taxon>Tracheophyta</taxon>
        <taxon>Spermatophyta</taxon>
        <taxon>Magnoliopsida</taxon>
        <taxon>eudicotyledons</taxon>
        <taxon>Gunneridae</taxon>
        <taxon>Pentapetalae</taxon>
        <taxon>rosids</taxon>
        <taxon>malvids</taxon>
        <taxon>Sapindales</taxon>
        <taxon>Sapindaceae</taxon>
        <taxon>Xanthoceroideae</taxon>
        <taxon>Xanthoceras</taxon>
    </lineage>
</organism>
<comment type="caution">
    <text evidence="2">The sequence shown here is derived from an EMBL/GenBank/DDBJ whole genome shotgun (WGS) entry which is preliminary data.</text>
</comment>
<feature type="transmembrane region" description="Helical" evidence="1">
    <location>
        <begin position="310"/>
        <end position="332"/>
    </location>
</feature>
<feature type="transmembrane region" description="Helical" evidence="1">
    <location>
        <begin position="400"/>
        <end position="421"/>
    </location>
</feature>
<sequence length="873" mass="97994">MLKAQATVIHVLVSNGLSNQEQRILKEIQDLNKKMGRLGCSIDGHLNEAKFSEPMPWIGIYVAAATFACAMAMGLDAICGFRYRKFWFPCKFFSLNATSLTIIAVAIKFSVDLNTAMPRKQDQLAKLSSAVFVCTAMGNSMPSLGTMESKELFMNIIALAILVITIIVNISIQLGTGVIFVLWKEHAFIMFLMVVLLVILSFSSLTVPTNKQYLEFKYKKKYELALKEGSKEDDRPVAKQLKEDLMKHWMMAHTCSPQFVMGRSVTCTASGALCLLSAMTLAEAMLRSYLMPWSFQFCMGESDYKWSTTVVLISQSIAVGVGTIAPGVRWFNAINFRCPSRRKKIRKSKTFKVEKYWIQKIVEMKDCPLVFRIQNRQCRKFVYCTKNHFLSMCIRMQTGIVLASKVIQLISIYFVCQILLLCDCCRELMKKFKPNNSISNDSISESQSSPKLDLSRFVLYLEGEEQLVEVMMKNNCDATDHWMQMGKRKQPKHIINLLKQSTYTQGFKGVQDFDSYLVPHLDLDEPPNSWALPIVTLTSIAVSLPGIKSCLIKQLIHGVHESLMYIKLIEGAQDAKGDLLNSRKAADIVWVGVDLYNKWLDVDLRELSLQANSPKEILEALAEAAKNMFLQHKKTLGSNCTFKDSPSKWPIKVLASNSMYRISQTILLNYQSKNNQMGERLFEALAVMISDIVGACLTNIPHVISMKCLRSAIEEREESVRQAVFLLGKTKKILKILDQKGTPSLHPDKLATIDEWRSLQKLKDSLIFIPSSSESDTLSSSSMAAMHKYDNPLTPKKAKKLYGTWNLKGGRKVKLIVAVGLFGLAIVFLDVFGHQHAGVSELLDVGDVVVLGDVDAESSAHHEGEGASDYTHC</sequence>
<dbReference type="PANTHER" id="PTHR35307:SF3">
    <property type="entry name" value="DUF4220 DOMAIN-CONTAINING PROTEIN"/>
    <property type="match status" value="1"/>
</dbReference>
<keyword evidence="1" id="KW-0812">Transmembrane</keyword>
<protein>
    <submittedName>
        <fullName evidence="2">Uncharacterized protein</fullName>
    </submittedName>
</protein>
<feature type="transmembrane region" description="Helical" evidence="1">
    <location>
        <begin position="58"/>
        <end position="81"/>
    </location>
</feature>
<evidence type="ECO:0000313" key="2">
    <source>
        <dbReference type="EMBL" id="KAH7549605.1"/>
    </source>
</evidence>
<reference evidence="2 3" key="1">
    <citation type="submission" date="2021-02" db="EMBL/GenBank/DDBJ databases">
        <title>Plant Genome Project.</title>
        <authorList>
            <person name="Zhang R.-G."/>
        </authorList>
    </citation>
    <scope>NUCLEOTIDE SEQUENCE [LARGE SCALE GENOMIC DNA]</scope>
    <source>
        <tissue evidence="2">Leaves</tissue>
    </source>
</reference>
<feature type="transmembrane region" description="Helical" evidence="1">
    <location>
        <begin position="93"/>
        <end position="111"/>
    </location>
</feature>
<dbReference type="Proteomes" id="UP000827721">
    <property type="component" value="Unassembled WGS sequence"/>
</dbReference>
<feature type="transmembrane region" description="Helical" evidence="1">
    <location>
        <begin position="271"/>
        <end position="290"/>
    </location>
</feature>
<evidence type="ECO:0000313" key="3">
    <source>
        <dbReference type="Proteomes" id="UP000827721"/>
    </source>
</evidence>
<keyword evidence="1" id="KW-0472">Membrane</keyword>
<name>A0ABQ8H6S2_9ROSI</name>